<dbReference type="EMBL" id="MHFR01000063">
    <property type="protein sequence ID" value="OGW95476.1"/>
    <property type="molecule type" value="Genomic_DNA"/>
</dbReference>
<proteinExistence type="predicted"/>
<evidence type="ECO:0000256" key="1">
    <source>
        <dbReference type="SAM" id="Coils"/>
    </source>
</evidence>
<organism evidence="2 3">
    <name type="scientific">Candidatus Danuiimicrobium aquiferis</name>
    <dbReference type="NCBI Taxonomy" id="1801832"/>
    <lineage>
        <taxon>Bacteria</taxon>
        <taxon>Pseudomonadati</taxon>
        <taxon>Candidatus Omnitrophota</taxon>
        <taxon>Candidatus Danuiimicrobium</taxon>
    </lineage>
</organism>
<gene>
    <name evidence="2" type="ORF">A3G33_10895</name>
</gene>
<comment type="caution">
    <text evidence="2">The sequence shown here is derived from an EMBL/GenBank/DDBJ whole genome shotgun (WGS) entry which is preliminary data.</text>
</comment>
<accession>A0A1G1KRB2</accession>
<evidence type="ECO:0000313" key="3">
    <source>
        <dbReference type="Proteomes" id="UP000178187"/>
    </source>
</evidence>
<dbReference type="AlphaFoldDB" id="A0A1G1KRB2"/>
<reference evidence="2 3" key="1">
    <citation type="journal article" date="2016" name="Nat. Commun.">
        <title>Thousands of microbial genomes shed light on interconnected biogeochemical processes in an aquifer system.</title>
        <authorList>
            <person name="Anantharaman K."/>
            <person name="Brown C.T."/>
            <person name="Hug L.A."/>
            <person name="Sharon I."/>
            <person name="Castelle C.J."/>
            <person name="Probst A.J."/>
            <person name="Thomas B.C."/>
            <person name="Singh A."/>
            <person name="Wilkins M.J."/>
            <person name="Karaoz U."/>
            <person name="Brodie E.L."/>
            <person name="Williams K.H."/>
            <person name="Hubbard S.S."/>
            <person name="Banfield J.F."/>
        </authorList>
    </citation>
    <scope>NUCLEOTIDE SEQUENCE [LARGE SCALE GENOMIC DNA]</scope>
</reference>
<feature type="coiled-coil region" evidence="1">
    <location>
        <begin position="15"/>
        <end position="49"/>
    </location>
</feature>
<protein>
    <submittedName>
        <fullName evidence="2">Uncharacterized protein</fullName>
    </submittedName>
</protein>
<dbReference type="Proteomes" id="UP000178187">
    <property type="component" value="Unassembled WGS sequence"/>
</dbReference>
<name>A0A1G1KRB2_9BACT</name>
<evidence type="ECO:0000313" key="2">
    <source>
        <dbReference type="EMBL" id="OGW95476.1"/>
    </source>
</evidence>
<keyword evidence="1" id="KW-0175">Coiled coil</keyword>
<sequence>MFHGCVFRHEEPLQLQNIFEYKAELKKTIEAKEAERKRLEEESKSSVVQAKPANVEKSPEQILKESKLNPPEAAFLQLPDAFTVVSEEQLKNSVILKDVQKTFPGCTTLWVAKGMDVVILAGKIPLNFEHLVSLTKEEFRKELQNIGSQYDSFYQSAYHSRASYKIDEKKSLSTVAVASKYVEKQNWRTDLRYIYIYTPEYRLNIMISGSEEDIGKIKGDIDAMMGVLEKRLVNQFPNGIQFRDSSAAPDVSPK</sequence>